<dbReference type="Proteomes" id="UP001165685">
    <property type="component" value="Unassembled WGS sequence"/>
</dbReference>
<evidence type="ECO:0000313" key="7">
    <source>
        <dbReference type="EMBL" id="MDA2808623.1"/>
    </source>
</evidence>
<feature type="region of interest" description="Disordered" evidence="5">
    <location>
        <begin position="1"/>
        <end position="72"/>
    </location>
</feature>
<evidence type="ECO:0000313" key="8">
    <source>
        <dbReference type="Proteomes" id="UP001165685"/>
    </source>
</evidence>
<evidence type="ECO:0000256" key="5">
    <source>
        <dbReference type="SAM" id="MobiDB-lite"/>
    </source>
</evidence>
<dbReference type="Pfam" id="PF04228">
    <property type="entry name" value="Zn_peptidase"/>
    <property type="match status" value="1"/>
</dbReference>
<evidence type="ECO:0000256" key="6">
    <source>
        <dbReference type="SAM" id="Phobius"/>
    </source>
</evidence>
<comment type="subcellular location">
    <subcellularLocation>
        <location evidence="1">Membrane</location>
        <topology evidence="1">Single-pass membrane protein</topology>
    </subcellularLocation>
</comment>
<feature type="compositionally biased region" description="Pro residues" evidence="5">
    <location>
        <begin position="13"/>
        <end position="49"/>
    </location>
</feature>
<dbReference type="InterPro" id="IPR007343">
    <property type="entry name" value="Uncharacterised_pept_Zn_put"/>
</dbReference>
<dbReference type="EMBL" id="JAQFWP010000094">
    <property type="protein sequence ID" value="MDA2808623.1"/>
    <property type="molecule type" value="Genomic_DNA"/>
</dbReference>
<dbReference type="PANTHER" id="PTHR30168">
    <property type="entry name" value="PUTATIVE MEMBRANE PROTEIN YPFJ"/>
    <property type="match status" value="1"/>
</dbReference>
<name>A0ABT4TV95_9ACTN</name>
<keyword evidence="8" id="KW-1185">Reference proteome</keyword>
<sequence length="355" mass="37956">MEHTHGGDRAFSAPPPRPQGPPQAPPWHAPQSPYPHPAPYGPGFPPPGGPAFQGYAAPPPPQPPRRRGPSRGVMWTAITGSALVSVGAALTALMMVFTQSAQDVEPVRSESVSGEYAAALTEPPGAVEIGVYDHPAYALDMPEAVDCPAPDLDASSDASWERFTSELGVCLNDLWRPRLEELGLRVADPEFATTDTDPAAFAGDEGTTMAYYDGEQQIITVVVPNVAELSEEFPARDQEAIWSALIGHEYGHHVQQVTGVLEKTYDMEVEAGSEAGSLRALRRTELQAECMGGIAMRGLGYDTAEIERVNEVLNGGGDLPTHGTSENRRHWYEQGSTGDKLSACNTFEAPAGEVD</sequence>
<dbReference type="PANTHER" id="PTHR30168:SF0">
    <property type="entry name" value="INNER MEMBRANE PROTEIN"/>
    <property type="match status" value="1"/>
</dbReference>
<gene>
    <name evidence="7" type="ORF">O4U47_29225</name>
</gene>
<evidence type="ECO:0000256" key="2">
    <source>
        <dbReference type="ARBA" id="ARBA00022692"/>
    </source>
</evidence>
<reference evidence="7" key="1">
    <citation type="submission" date="2023-01" db="EMBL/GenBank/DDBJ databases">
        <title>Draft genome sequence of Nocardiopsis sp. LSu2-4 isolated from halophytes.</title>
        <authorList>
            <person name="Duangmal K."/>
            <person name="Chantavorakit T."/>
        </authorList>
    </citation>
    <scope>NUCLEOTIDE SEQUENCE</scope>
    <source>
        <strain evidence="7">LSu2-4</strain>
    </source>
</reference>
<dbReference type="RefSeq" id="WP_270681211.1">
    <property type="nucleotide sequence ID" value="NZ_JAQFWP010000094.1"/>
</dbReference>
<feature type="transmembrane region" description="Helical" evidence="6">
    <location>
        <begin position="73"/>
        <end position="97"/>
    </location>
</feature>
<accession>A0ABT4TV95</accession>
<evidence type="ECO:0000256" key="3">
    <source>
        <dbReference type="ARBA" id="ARBA00022989"/>
    </source>
</evidence>
<evidence type="ECO:0000256" key="1">
    <source>
        <dbReference type="ARBA" id="ARBA00004167"/>
    </source>
</evidence>
<proteinExistence type="predicted"/>
<organism evidence="7 8">
    <name type="scientific">Nocardiopsis suaedae</name>
    <dbReference type="NCBI Taxonomy" id="3018444"/>
    <lineage>
        <taxon>Bacteria</taxon>
        <taxon>Bacillati</taxon>
        <taxon>Actinomycetota</taxon>
        <taxon>Actinomycetes</taxon>
        <taxon>Streptosporangiales</taxon>
        <taxon>Nocardiopsidaceae</taxon>
        <taxon>Nocardiopsis</taxon>
    </lineage>
</organism>
<evidence type="ECO:0000256" key="4">
    <source>
        <dbReference type="ARBA" id="ARBA00023136"/>
    </source>
</evidence>
<comment type="caution">
    <text evidence="7">The sequence shown here is derived from an EMBL/GenBank/DDBJ whole genome shotgun (WGS) entry which is preliminary data.</text>
</comment>
<keyword evidence="2 6" id="KW-0812">Transmembrane</keyword>
<keyword evidence="4 6" id="KW-0472">Membrane</keyword>
<keyword evidence="3 6" id="KW-1133">Transmembrane helix</keyword>
<protein>
    <submittedName>
        <fullName evidence="7">Neutral zinc metallopeptidase</fullName>
    </submittedName>
</protein>